<sequence length="742" mass="81955">MGLENTSLFVFFRGVILLCAVFHAGVESSALSRSTYFTTLTNKRLKGFVVKRFKSTSQIWCSQSCLKNAWCTSTNFILTPQTSKSDGKGTCELNKHDVIKENAHLQFEAEVIFSTLIKDCRLAASTCLNGGVCFYDEKKQTYSCECKPPWTGETCADLFTCDSHPCKNNGTCTDELNGYNCSCAPGFYGTHCEKIEGLSCSSGFCKNGGACVYDEKKQTYSCKCKPPWTGETCAKLVTCDSHPCKNNGTCTDEVHGYNCSCAPGFHGTQCEKIEGLSFTCDSHPCKNNGTCTDEVNEYNCSCAPGFYRTQCEKIEGLSCSSASTCLNGGVCFYDEKKQTYSCECKPPWTGETCADLFTCDSHPCKNHGTCTEVNEYNCRCAPGFYGTQCEKIEGLSCSSVTCDSHPCKNHGTCTEVNEYNCSCAPGFYGTQCEKIEGLSCSSDGTFIKVLEDRIRRCFILITISHKNFPTGSCKRYLNNCAPTPALTQQSSIDNKLRSQNNFKRAHLFRRTPQATFDISERSRYFFFKEDCVLLFPTAYRMVFGQPNIKSYASITNATSSSLSEFTMCLFVKMKDTILNGEQCLYSYATIGAPGGNAFYVCLFYPGIKISIDTWGKDTDTRVKIDDTMWHHICVTWEKTKGDWQFYMDGQLQSNGTDLKKNHQIPAGGTVVIGQDQDSVGGGFDSAESFGPGEVTEVNLWSRVLSGDEIANQKANCDIAQAGLVLWWGQFKGNVTGVKIVEP</sequence>
<feature type="domain" description="Pentraxin (PTX)" evidence="9">
    <location>
        <begin position="537"/>
        <end position="742"/>
    </location>
</feature>
<evidence type="ECO:0000256" key="6">
    <source>
        <dbReference type="PROSITE-ProRule" id="PRU00076"/>
    </source>
</evidence>
<feature type="domain" description="EGF-like" evidence="8">
    <location>
        <begin position="315"/>
        <end position="354"/>
    </location>
</feature>
<feature type="domain" description="EGF-like" evidence="8">
    <location>
        <begin position="398"/>
        <end position="433"/>
    </location>
</feature>
<dbReference type="SMART" id="SM00179">
    <property type="entry name" value="EGF_CA"/>
    <property type="match status" value="5"/>
</dbReference>
<dbReference type="AlphaFoldDB" id="A0AAU9VXI2"/>
<dbReference type="GO" id="GO:0005112">
    <property type="term" value="F:Notch binding"/>
    <property type="evidence" value="ECO:0007669"/>
    <property type="project" value="TreeGrafter"/>
</dbReference>
<dbReference type="InterPro" id="IPR013032">
    <property type="entry name" value="EGF-like_CS"/>
</dbReference>
<dbReference type="GO" id="GO:0005509">
    <property type="term" value="F:calcium ion binding"/>
    <property type="evidence" value="ECO:0007669"/>
    <property type="project" value="InterPro"/>
</dbReference>
<name>A0AAU9VXI2_9CNID</name>
<feature type="signal peptide" evidence="7">
    <location>
        <begin position="1"/>
        <end position="28"/>
    </location>
</feature>
<keyword evidence="2 7" id="KW-0732">Signal</keyword>
<dbReference type="SMART" id="SM00181">
    <property type="entry name" value="EGF"/>
    <property type="match status" value="8"/>
</dbReference>
<evidence type="ECO:0000256" key="3">
    <source>
        <dbReference type="ARBA" id="ARBA00022737"/>
    </source>
</evidence>
<evidence type="ECO:0008006" key="12">
    <source>
        <dbReference type="Google" id="ProtNLM"/>
    </source>
</evidence>
<dbReference type="PROSITE" id="PS01186">
    <property type="entry name" value="EGF_2"/>
    <property type="match status" value="8"/>
</dbReference>
<keyword evidence="4 6" id="KW-1015">Disulfide bond</keyword>
<evidence type="ECO:0000259" key="8">
    <source>
        <dbReference type="PROSITE" id="PS50026"/>
    </source>
</evidence>
<dbReference type="Pfam" id="PF12661">
    <property type="entry name" value="hEGF"/>
    <property type="match status" value="2"/>
</dbReference>
<evidence type="ECO:0000259" key="9">
    <source>
        <dbReference type="PROSITE" id="PS51828"/>
    </source>
</evidence>
<feature type="disulfide bond" evidence="6">
    <location>
        <begin position="380"/>
        <end position="389"/>
    </location>
</feature>
<keyword evidence="3" id="KW-0677">Repeat</keyword>
<feature type="disulfide bond" evidence="6">
    <location>
        <begin position="205"/>
        <end position="222"/>
    </location>
</feature>
<evidence type="ECO:0000256" key="1">
    <source>
        <dbReference type="ARBA" id="ARBA00022536"/>
    </source>
</evidence>
<dbReference type="FunFam" id="2.10.25.10:FF:000143">
    <property type="entry name" value="Protein crumbs 1"/>
    <property type="match status" value="1"/>
</dbReference>
<proteinExistence type="predicted"/>
<dbReference type="InterPro" id="IPR001881">
    <property type="entry name" value="EGF-like_Ca-bd_dom"/>
</dbReference>
<feature type="chain" id="PRO_5043897284" description="Sushi, von Willebrand factor type A, EGF and pentraxin domain-containing protein 1" evidence="7">
    <location>
        <begin position="29"/>
        <end position="742"/>
    </location>
</feature>
<dbReference type="PANTHER" id="PTHR24044:SF417">
    <property type="entry name" value="WEARY, ISOFORM B"/>
    <property type="match status" value="1"/>
</dbReference>
<feature type="disulfide bond" evidence="6">
    <location>
        <begin position="224"/>
        <end position="233"/>
    </location>
</feature>
<accession>A0AAU9VXI2</accession>
<evidence type="ECO:0000256" key="7">
    <source>
        <dbReference type="SAM" id="SignalP"/>
    </source>
</evidence>
<feature type="disulfide bond" evidence="6">
    <location>
        <begin position="302"/>
        <end position="311"/>
    </location>
</feature>
<dbReference type="Proteomes" id="UP001159428">
    <property type="component" value="Unassembled WGS sequence"/>
</dbReference>
<dbReference type="PRINTS" id="PR00895">
    <property type="entry name" value="PENTAXIN"/>
</dbReference>
<dbReference type="SMART" id="SM00159">
    <property type="entry name" value="PTX"/>
    <property type="match status" value="1"/>
</dbReference>
<dbReference type="InterPro" id="IPR000152">
    <property type="entry name" value="EGF-type_Asp/Asn_hydroxyl_site"/>
</dbReference>
<dbReference type="Pfam" id="PF00354">
    <property type="entry name" value="Pentaxin"/>
    <property type="match status" value="1"/>
</dbReference>
<dbReference type="PROSITE" id="PS00022">
    <property type="entry name" value="EGF_1"/>
    <property type="match status" value="7"/>
</dbReference>
<feature type="domain" description="EGF-like" evidence="8">
    <location>
        <begin position="355"/>
        <end position="390"/>
    </location>
</feature>
<evidence type="ECO:0000256" key="4">
    <source>
        <dbReference type="ARBA" id="ARBA00023157"/>
    </source>
</evidence>
<dbReference type="InterPro" id="IPR000742">
    <property type="entry name" value="EGF"/>
</dbReference>
<feature type="disulfide bond" evidence="6">
    <location>
        <begin position="127"/>
        <end position="144"/>
    </location>
</feature>
<dbReference type="InterPro" id="IPR013320">
    <property type="entry name" value="ConA-like_dom_sf"/>
</dbReference>
<dbReference type="PROSITE" id="PS51828">
    <property type="entry name" value="PTX_2"/>
    <property type="match status" value="1"/>
</dbReference>
<gene>
    <name evidence="10" type="ORF">PMEA_00022050</name>
</gene>
<protein>
    <recommendedName>
        <fullName evidence="12">Sushi, von Willebrand factor type A, EGF and pentraxin domain-containing protein 1</fullName>
    </recommendedName>
</protein>
<dbReference type="EMBL" id="CALNXJ010000004">
    <property type="protein sequence ID" value="CAH3037272.1"/>
    <property type="molecule type" value="Genomic_DNA"/>
</dbReference>
<comment type="caution">
    <text evidence="10">The sequence shown here is derived from an EMBL/GenBank/DDBJ whole genome shotgun (WGS) entry which is preliminary data.</text>
</comment>
<keyword evidence="5" id="KW-0325">Glycoprotein</keyword>
<dbReference type="PROSITE" id="PS00010">
    <property type="entry name" value="ASX_HYDROXYL"/>
    <property type="match status" value="3"/>
</dbReference>
<feature type="domain" description="EGF-like" evidence="8">
    <location>
        <begin position="196"/>
        <end position="234"/>
    </location>
</feature>
<dbReference type="InterPro" id="IPR050906">
    <property type="entry name" value="Notch_signaling"/>
</dbReference>
<comment type="caution">
    <text evidence="6">Lacks conserved residue(s) required for the propagation of feature annotation.</text>
</comment>
<feature type="domain" description="EGF-like" evidence="8">
    <location>
        <begin position="276"/>
        <end position="312"/>
    </location>
</feature>
<dbReference type="CDD" id="cd00054">
    <property type="entry name" value="EGF_CA"/>
    <property type="match status" value="6"/>
</dbReference>
<feature type="disulfide bond" evidence="6">
    <location>
        <begin position="183"/>
        <end position="192"/>
    </location>
</feature>
<dbReference type="SUPFAM" id="SSF49899">
    <property type="entry name" value="Concanavalin A-like lectins/glucanases"/>
    <property type="match status" value="1"/>
</dbReference>
<organism evidence="10 11">
    <name type="scientific">Pocillopora meandrina</name>
    <dbReference type="NCBI Taxonomy" id="46732"/>
    <lineage>
        <taxon>Eukaryota</taxon>
        <taxon>Metazoa</taxon>
        <taxon>Cnidaria</taxon>
        <taxon>Anthozoa</taxon>
        <taxon>Hexacorallia</taxon>
        <taxon>Scleractinia</taxon>
        <taxon>Astrocoeniina</taxon>
        <taxon>Pocilloporidae</taxon>
        <taxon>Pocillopora</taxon>
    </lineage>
</organism>
<feature type="disulfide bond" evidence="6">
    <location>
        <begin position="146"/>
        <end position="155"/>
    </location>
</feature>
<dbReference type="Gene3D" id="2.60.120.200">
    <property type="match status" value="1"/>
</dbReference>
<feature type="disulfide bond" evidence="6">
    <location>
        <begin position="325"/>
        <end position="342"/>
    </location>
</feature>
<dbReference type="PANTHER" id="PTHR24044">
    <property type="entry name" value="NOTCH LIGAND FAMILY MEMBER"/>
    <property type="match status" value="1"/>
</dbReference>
<dbReference type="PROSITE" id="PS50026">
    <property type="entry name" value="EGF_3"/>
    <property type="match status" value="8"/>
</dbReference>
<dbReference type="Pfam" id="PF00008">
    <property type="entry name" value="EGF"/>
    <property type="match status" value="6"/>
</dbReference>
<feature type="domain" description="EGF-like" evidence="8">
    <location>
        <begin position="116"/>
        <end position="156"/>
    </location>
</feature>
<keyword evidence="11" id="KW-1185">Reference proteome</keyword>
<keyword evidence="1 6" id="KW-0245">EGF-like domain</keyword>
<feature type="disulfide bond" evidence="6">
    <location>
        <begin position="423"/>
        <end position="432"/>
    </location>
</feature>
<evidence type="ECO:0000313" key="10">
    <source>
        <dbReference type="EMBL" id="CAH3037272.1"/>
    </source>
</evidence>
<dbReference type="FunFam" id="2.10.25.10:FF:000434">
    <property type="entry name" value="Predicted protein"/>
    <property type="match status" value="1"/>
</dbReference>
<dbReference type="FunFam" id="2.10.25.10:FF:000012">
    <property type="entry name" value="Delta-like protein"/>
    <property type="match status" value="2"/>
</dbReference>
<feature type="disulfide bond" evidence="6">
    <location>
        <begin position="344"/>
        <end position="353"/>
    </location>
</feature>
<reference evidence="10 11" key="1">
    <citation type="submission" date="2022-05" db="EMBL/GenBank/DDBJ databases">
        <authorList>
            <consortium name="Genoscope - CEA"/>
            <person name="William W."/>
        </authorList>
    </citation>
    <scope>NUCLEOTIDE SEQUENCE [LARGE SCALE GENOMIC DNA]</scope>
</reference>
<dbReference type="Gene3D" id="2.10.25.10">
    <property type="entry name" value="Laminin"/>
    <property type="match status" value="8"/>
</dbReference>
<dbReference type="FunFam" id="2.10.25.10:FF:000784">
    <property type="entry name" value="Uncharacterized protein"/>
    <property type="match status" value="1"/>
</dbReference>
<dbReference type="InterPro" id="IPR001759">
    <property type="entry name" value="PTX_dom"/>
</dbReference>
<dbReference type="SUPFAM" id="SSF57196">
    <property type="entry name" value="EGF/Laminin"/>
    <property type="match status" value="8"/>
</dbReference>
<feature type="domain" description="EGF-like" evidence="8">
    <location>
        <begin position="157"/>
        <end position="193"/>
    </location>
</feature>
<feature type="disulfide bond" evidence="6">
    <location>
        <begin position="261"/>
        <end position="270"/>
    </location>
</feature>
<evidence type="ECO:0000256" key="5">
    <source>
        <dbReference type="ARBA" id="ARBA00023180"/>
    </source>
</evidence>
<feature type="domain" description="EGF-like" evidence="8">
    <location>
        <begin position="235"/>
        <end position="271"/>
    </location>
</feature>
<evidence type="ECO:0000256" key="2">
    <source>
        <dbReference type="ARBA" id="ARBA00022729"/>
    </source>
</evidence>
<evidence type="ECO:0000313" key="11">
    <source>
        <dbReference type="Proteomes" id="UP001159428"/>
    </source>
</evidence>